<evidence type="ECO:0000313" key="3">
    <source>
        <dbReference type="EMBL" id="ATB31979.1"/>
    </source>
</evidence>
<dbReference type="RefSeq" id="WP_095983040.1">
    <property type="nucleotide sequence ID" value="NZ_CP022163.1"/>
</dbReference>
<keyword evidence="4" id="KW-1185">Reference proteome</keyword>
<evidence type="ECO:0000259" key="1">
    <source>
        <dbReference type="Pfam" id="PF07624"/>
    </source>
</evidence>
<dbReference type="Pfam" id="PF07627">
    <property type="entry name" value="PSCyt3"/>
    <property type="match status" value="1"/>
</dbReference>
<name>A0A250IJJ9_9BACT</name>
<dbReference type="Proteomes" id="UP000217289">
    <property type="component" value="Chromosome"/>
</dbReference>
<dbReference type="KEGG" id="mbd:MEBOL_005451"/>
<feature type="domain" description="DUF1588" evidence="2">
    <location>
        <begin position="558"/>
        <end position="657"/>
    </location>
</feature>
<accession>A0A250IJJ9</accession>
<dbReference type="Pfam" id="PF07624">
    <property type="entry name" value="PSD2"/>
    <property type="match status" value="1"/>
</dbReference>
<dbReference type="EMBL" id="CP022163">
    <property type="protein sequence ID" value="ATB31979.1"/>
    <property type="molecule type" value="Genomic_DNA"/>
</dbReference>
<dbReference type="InterPro" id="IPR013039">
    <property type="entry name" value="DUF1588"/>
</dbReference>
<gene>
    <name evidence="3" type="ORF">MEBOL_005451</name>
</gene>
<evidence type="ECO:0000259" key="2">
    <source>
        <dbReference type="Pfam" id="PF07627"/>
    </source>
</evidence>
<sequence length="764" mass="83295">MTKRVLLLGVLMLTGCKEDGGGTTDGGVPASASACEVQELLATRCTSCHGAVPSAGAPMSLATLQAMRTPAASDSTQTNAERALLRMRDAVKPMPPSPETPATQREVAVLAAWVAEGMPSCGETSSDGGTTPLPSPNLIPQDELFACTPGVVSDAPTRLRRLNRWEWTRNVGGAVTRSWTGFSFYDNPFDPSAGEQYSTWATDETLDEATVELFLPIVAEAGSPWAGPYTGSNRLEWVREDVSLRCMFHDNRPSAACVRNFVSVFLERGVLHRPPRTDEVDRLRAFATTVLSQESGTGEAIRTASIVRVSNAAWLTTGALFREELGTQEAGRAELGPWELAQQLSYAVGSRAPGATPLWTWPYYSAGPDGHLADITAAARDGSIRDDTTVERLFRRNAGGTDPTRFDLVQDYNSELWRTRRGQYWLADGLSGFFREWLGYAHVASVFKERPSATSAWDDNGGPISGTSEMSFGNLMSGYYGYESTMVQQLDDLVARVVVADVDVLETLLTTRTFFLASTVNVANYENTVRYTGHPYGTEQTIADTQAARWVTLPAKERAGVLTHPAWLGAHGGNFEDDPSAVHRGKWIRENLLCDWVPPLSSVKVVAQVGPHAPDKNARRRLEEATASTACQGCHVLMNPLGLPFETYNHAGYLRRRDHAPDGGWSPPDGTSVLTGMPDPALNGPVRDAVELSEKLAGSRHVKRCFVRQAFRYYVGRPENQTDACTLTQMEQAYDANNGSFLSMVGALMKSETWKTRRVPGEAE</sequence>
<evidence type="ECO:0008006" key="5">
    <source>
        <dbReference type="Google" id="ProtNLM"/>
    </source>
</evidence>
<dbReference type="OrthoDB" id="221599at2"/>
<dbReference type="PROSITE" id="PS51257">
    <property type="entry name" value="PROKAR_LIPOPROTEIN"/>
    <property type="match status" value="1"/>
</dbReference>
<organism evidence="3 4">
    <name type="scientific">Melittangium boletus DSM 14713</name>
    <dbReference type="NCBI Taxonomy" id="1294270"/>
    <lineage>
        <taxon>Bacteria</taxon>
        <taxon>Pseudomonadati</taxon>
        <taxon>Myxococcota</taxon>
        <taxon>Myxococcia</taxon>
        <taxon>Myxococcales</taxon>
        <taxon>Cystobacterineae</taxon>
        <taxon>Archangiaceae</taxon>
        <taxon>Melittangium</taxon>
    </lineage>
</organism>
<reference evidence="3 4" key="1">
    <citation type="submission" date="2017-06" db="EMBL/GenBank/DDBJ databases">
        <authorList>
            <person name="Kim H.J."/>
            <person name="Triplett B.A."/>
        </authorList>
    </citation>
    <scope>NUCLEOTIDE SEQUENCE [LARGE SCALE GENOMIC DNA]</scope>
    <source>
        <strain evidence="3 4">DSM 14713</strain>
    </source>
</reference>
<dbReference type="AlphaFoldDB" id="A0A250IJJ9"/>
<dbReference type="InterPro" id="IPR011478">
    <property type="entry name" value="DUF1585"/>
</dbReference>
<protein>
    <recommendedName>
        <fullName evidence="5">Cytochrome c domain-containing protein</fullName>
    </recommendedName>
</protein>
<feature type="domain" description="DUF1585" evidence="1">
    <location>
        <begin position="686"/>
        <end position="752"/>
    </location>
</feature>
<proteinExistence type="predicted"/>
<evidence type="ECO:0000313" key="4">
    <source>
        <dbReference type="Proteomes" id="UP000217289"/>
    </source>
</evidence>